<dbReference type="InterPro" id="IPR004358">
    <property type="entry name" value="Sig_transdc_His_kin-like_C"/>
</dbReference>
<dbReference type="InterPro" id="IPR000014">
    <property type="entry name" value="PAS"/>
</dbReference>
<dbReference type="Gene3D" id="1.10.287.130">
    <property type="match status" value="1"/>
</dbReference>
<feature type="transmembrane region" description="Helical" evidence="9">
    <location>
        <begin position="13"/>
        <end position="35"/>
    </location>
</feature>
<dbReference type="SMART" id="SM00388">
    <property type="entry name" value="HisKA"/>
    <property type="match status" value="1"/>
</dbReference>
<dbReference type="CDD" id="cd00130">
    <property type="entry name" value="PAS"/>
    <property type="match status" value="1"/>
</dbReference>
<dbReference type="PRINTS" id="PR00344">
    <property type="entry name" value="BCTRLSENSOR"/>
</dbReference>
<dbReference type="Gene3D" id="3.30.565.10">
    <property type="entry name" value="Histidine kinase-like ATPase, C-terminal domain"/>
    <property type="match status" value="1"/>
</dbReference>
<dbReference type="Pfam" id="PF02518">
    <property type="entry name" value="HATPase_c"/>
    <property type="match status" value="1"/>
</dbReference>
<name>A0ABY6BNS1_9GAMM</name>
<evidence type="ECO:0000259" key="12">
    <source>
        <dbReference type="PROSITE" id="PS50885"/>
    </source>
</evidence>
<feature type="transmembrane region" description="Helical" evidence="9">
    <location>
        <begin position="154"/>
        <end position="179"/>
    </location>
</feature>
<keyword evidence="6" id="KW-0418">Kinase</keyword>
<dbReference type="PANTHER" id="PTHR42878:SF15">
    <property type="entry name" value="BACTERIOPHYTOCHROME"/>
    <property type="match status" value="1"/>
</dbReference>
<dbReference type="Pfam" id="PF00512">
    <property type="entry name" value="HisKA"/>
    <property type="match status" value="1"/>
</dbReference>
<evidence type="ECO:0000256" key="9">
    <source>
        <dbReference type="SAM" id="Phobius"/>
    </source>
</evidence>
<dbReference type="SMART" id="SM00304">
    <property type="entry name" value="HAMP"/>
    <property type="match status" value="1"/>
</dbReference>
<dbReference type="InterPro" id="IPR003660">
    <property type="entry name" value="HAMP_dom"/>
</dbReference>
<evidence type="ECO:0000256" key="7">
    <source>
        <dbReference type="ARBA" id="ARBA00023136"/>
    </source>
</evidence>
<keyword evidence="13" id="KW-0067">ATP-binding</keyword>
<evidence type="ECO:0000256" key="3">
    <source>
        <dbReference type="ARBA" id="ARBA00012438"/>
    </source>
</evidence>
<dbReference type="InterPro" id="IPR050351">
    <property type="entry name" value="BphY/WalK/GraS-like"/>
</dbReference>
<keyword evidence="4" id="KW-0597">Phosphoprotein</keyword>
<evidence type="ECO:0000313" key="13">
    <source>
        <dbReference type="EMBL" id="UXI70045.1"/>
    </source>
</evidence>
<dbReference type="InterPro" id="IPR000700">
    <property type="entry name" value="PAS-assoc_C"/>
</dbReference>
<dbReference type="RefSeq" id="WP_261696996.1">
    <property type="nucleotide sequence ID" value="NZ_CP104694.1"/>
</dbReference>
<keyword evidence="13" id="KW-0547">Nucleotide-binding</keyword>
<feature type="coiled-coil region" evidence="8">
    <location>
        <begin position="236"/>
        <end position="263"/>
    </location>
</feature>
<feature type="domain" description="PAC" evidence="11">
    <location>
        <begin position="333"/>
        <end position="386"/>
    </location>
</feature>
<dbReference type="NCBIfam" id="TIGR00229">
    <property type="entry name" value="sensory_box"/>
    <property type="match status" value="1"/>
</dbReference>
<dbReference type="InterPro" id="IPR036890">
    <property type="entry name" value="HATPase_C_sf"/>
</dbReference>
<dbReference type="Gene3D" id="6.10.340.10">
    <property type="match status" value="1"/>
</dbReference>
<dbReference type="InterPro" id="IPR005467">
    <property type="entry name" value="His_kinase_dom"/>
</dbReference>
<dbReference type="SMART" id="SM00091">
    <property type="entry name" value="PAS"/>
    <property type="match status" value="1"/>
</dbReference>
<evidence type="ECO:0000256" key="6">
    <source>
        <dbReference type="ARBA" id="ARBA00022777"/>
    </source>
</evidence>
<dbReference type="SUPFAM" id="SSF158472">
    <property type="entry name" value="HAMP domain-like"/>
    <property type="match status" value="1"/>
</dbReference>
<dbReference type="CDD" id="cd00082">
    <property type="entry name" value="HisKA"/>
    <property type="match status" value="1"/>
</dbReference>
<evidence type="ECO:0000313" key="14">
    <source>
        <dbReference type="Proteomes" id="UP001064632"/>
    </source>
</evidence>
<comment type="subcellular location">
    <subcellularLocation>
        <location evidence="2">Membrane</location>
    </subcellularLocation>
</comment>
<dbReference type="InterPro" id="IPR013655">
    <property type="entry name" value="PAS_fold_3"/>
</dbReference>
<dbReference type="InterPro" id="IPR003594">
    <property type="entry name" value="HATPase_dom"/>
</dbReference>
<dbReference type="InterPro" id="IPR001610">
    <property type="entry name" value="PAC"/>
</dbReference>
<dbReference type="CDD" id="cd06225">
    <property type="entry name" value="HAMP"/>
    <property type="match status" value="1"/>
</dbReference>
<organism evidence="13 14">
    <name type="scientific">Tahibacter amnicola</name>
    <dbReference type="NCBI Taxonomy" id="2976241"/>
    <lineage>
        <taxon>Bacteria</taxon>
        <taxon>Pseudomonadati</taxon>
        <taxon>Pseudomonadota</taxon>
        <taxon>Gammaproteobacteria</taxon>
        <taxon>Lysobacterales</taxon>
        <taxon>Rhodanobacteraceae</taxon>
        <taxon>Tahibacter</taxon>
    </lineage>
</organism>
<dbReference type="SMART" id="SM00086">
    <property type="entry name" value="PAC"/>
    <property type="match status" value="1"/>
</dbReference>
<evidence type="ECO:0000256" key="1">
    <source>
        <dbReference type="ARBA" id="ARBA00000085"/>
    </source>
</evidence>
<dbReference type="Pfam" id="PF17152">
    <property type="entry name" value="CHASE8"/>
    <property type="match status" value="1"/>
</dbReference>
<dbReference type="InterPro" id="IPR003661">
    <property type="entry name" value="HisK_dim/P_dom"/>
</dbReference>
<keyword evidence="9" id="KW-0812">Transmembrane</keyword>
<dbReference type="EMBL" id="CP104694">
    <property type="protein sequence ID" value="UXI70045.1"/>
    <property type="molecule type" value="Genomic_DNA"/>
</dbReference>
<keyword evidence="5" id="KW-0808">Transferase</keyword>
<evidence type="ECO:0000256" key="4">
    <source>
        <dbReference type="ARBA" id="ARBA00022553"/>
    </source>
</evidence>
<protein>
    <recommendedName>
        <fullName evidence="3">histidine kinase</fullName>
        <ecNumber evidence="3">2.7.13.3</ecNumber>
    </recommendedName>
</protein>
<dbReference type="InterPro" id="IPR033417">
    <property type="entry name" value="CHASE8"/>
</dbReference>
<dbReference type="Pfam" id="PF08447">
    <property type="entry name" value="PAS_3"/>
    <property type="match status" value="1"/>
</dbReference>
<dbReference type="SUPFAM" id="SSF55785">
    <property type="entry name" value="PYP-like sensor domain (PAS domain)"/>
    <property type="match status" value="1"/>
</dbReference>
<dbReference type="InterPro" id="IPR035965">
    <property type="entry name" value="PAS-like_dom_sf"/>
</dbReference>
<evidence type="ECO:0000256" key="2">
    <source>
        <dbReference type="ARBA" id="ARBA00004370"/>
    </source>
</evidence>
<dbReference type="SMART" id="SM00387">
    <property type="entry name" value="HATPase_c"/>
    <property type="match status" value="1"/>
</dbReference>
<dbReference type="PROSITE" id="PS50113">
    <property type="entry name" value="PAC"/>
    <property type="match status" value="1"/>
</dbReference>
<feature type="domain" description="HAMP" evidence="12">
    <location>
        <begin position="181"/>
        <end position="234"/>
    </location>
</feature>
<dbReference type="Gene3D" id="3.30.450.20">
    <property type="entry name" value="PAS domain"/>
    <property type="match status" value="1"/>
</dbReference>
<evidence type="ECO:0000259" key="11">
    <source>
        <dbReference type="PROSITE" id="PS50113"/>
    </source>
</evidence>
<feature type="coiled-coil region" evidence="8">
    <location>
        <begin position="374"/>
        <end position="408"/>
    </location>
</feature>
<dbReference type="PANTHER" id="PTHR42878">
    <property type="entry name" value="TWO-COMPONENT HISTIDINE KINASE"/>
    <property type="match status" value="1"/>
</dbReference>
<dbReference type="EC" id="2.7.13.3" evidence="3"/>
<dbReference type="GO" id="GO:0005524">
    <property type="term" value="F:ATP binding"/>
    <property type="evidence" value="ECO:0007669"/>
    <property type="project" value="UniProtKB-KW"/>
</dbReference>
<gene>
    <name evidence="13" type="ORF">N4264_10590</name>
</gene>
<keyword evidence="14" id="KW-1185">Reference proteome</keyword>
<accession>A0ABY6BNS1</accession>
<keyword evidence="9" id="KW-1133">Transmembrane helix</keyword>
<feature type="domain" description="Histidine kinase" evidence="10">
    <location>
        <begin position="415"/>
        <end position="629"/>
    </location>
</feature>
<keyword evidence="8" id="KW-0175">Coiled coil</keyword>
<reference evidence="13" key="1">
    <citation type="submission" date="2022-09" db="EMBL/GenBank/DDBJ databases">
        <title>Tahibacter sp. nov., isolated from a fresh water.</title>
        <authorList>
            <person name="Baek J.H."/>
            <person name="Lee J.K."/>
            <person name="Kim J.M."/>
            <person name="Jeon C.O."/>
        </authorList>
    </citation>
    <scope>NUCLEOTIDE SEQUENCE</scope>
    <source>
        <strain evidence="13">W38</strain>
    </source>
</reference>
<dbReference type="InterPro" id="IPR036097">
    <property type="entry name" value="HisK_dim/P_sf"/>
</dbReference>
<evidence type="ECO:0000256" key="5">
    <source>
        <dbReference type="ARBA" id="ARBA00022679"/>
    </source>
</evidence>
<dbReference type="Proteomes" id="UP001064632">
    <property type="component" value="Chromosome"/>
</dbReference>
<dbReference type="SUPFAM" id="SSF55874">
    <property type="entry name" value="ATPase domain of HSP90 chaperone/DNA topoisomerase II/histidine kinase"/>
    <property type="match status" value="1"/>
</dbReference>
<dbReference type="Pfam" id="PF00672">
    <property type="entry name" value="HAMP"/>
    <property type="match status" value="1"/>
</dbReference>
<evidence type="ECO:0000256" key="8">
    <source>
        <dbReference type="SAM" id="Coils"/>
    </source>
</evidence>
<evidence type="ECO:0000259" key="10">
    <source>
        <dbReference type="PROSITE" id="PS50109"/>
    </source>
</evidence>
<dbReference type="PROSITE" id="PS50885">
    <property type="entry name" value="HAMP"/>
    <property type="match status" value="1"/>
</dbReference>
<dbReference type="PROSITE" id="PS50109">
    <property type="entry name" value="HIS_KIN"/>
    <property type="match status" value="1"/>
</dbReference>
<proteinExistence type="predicted"/>
<keyword evidence="7 9" id="KW-0472">Membrane</keyword>
<sequence>MILASVRSVRRKLLLVVGTVTLAALVVTGAALLVYDARAYRQTWMADLETQADILGRASAPALTFDDPKAAQENLALLKARPQVLAAAVYSAKGTQFASYLQHGQPTHEFPRIPELDGARVKDGELIVFKRIIDHDEIVGTVYLRARYELWDRLASYTGILGMAMVASLIVAVLLSYWLSREVTRPLGAVSDAARRVMEQGDFSVRAEKSTQDEVGILVDAFNNMLAEIGRTSETLENSNRQLAHEIAERAEAEAALHASERRHRTLVAALTSLVWTANAQGQFAEPQPSWETYTGQSAGKAQGLGWQNAIEPEDREAFEAGWQQATDSSEPFQHEMRLWHQATQSFRYVNFRAVPVTNAQGDVREWIGTVSDIHDQRMAEEALRELNAELEKRVADRTAELQATNRELEGFSYSVSHDLRAPVRAVAGFSKLLWKDHANQLDDEGRRKLEIIQNEALRMGVLIDDLLLFARLGRQAIKPVELDMRNMAESMYERLQGQQPGNPPEFHIGPLPHAVGDRVLLEQVWANFLSNALKFSSHRDHPVIEVDAISDATEHIYFVRDNGAGFDPRYQNKLFGVFQRLHSTSEFPGNGVGLALVHRIITRHGGRVWADSKPDEGAKFYFSLPKENPNGSH</sequence>
<dbReference type="SUPFAM" id="SSF47384">
    <property type="entry name" value="Homodimeric domain of signal transducing histidine kinase"/>
    <property type="match status" value="1"/>
</dbReference>
<comment type="catalytic activity">
    <reaction evidence="1">
        <text>ATP + protein L-histidine = ADP + protein N-phospho-L-histidine.</text>
        <dbReference type="EC" id="2.7.13.3"/>
    </reaction>
</comment>